<comment type="caution">
    <text evidence="1">The sequence shown here is derived from an EMBL/GenBank/DDBJ whole genome shotgun (WGS) entry which is preliminary data.</text>
</comment>
<sequence>MLFNKFPSLSFSASDAPVSSLGLDVRWSENPIDQVASSTQFFHISQLDPSLLSMNTLSKALNTLDISSSSSSFSGSDTSALGSGSSGSGEGGEDLGDDDIGDEGHSSIGLGGGSTGYSGSGAGTDEGAGVRCGFWDDNDVISSCLGTGHALPLSIRSSCFLSMSLS</sequence>
<proteinExistence type="predicted"/>
<evidence type="ECO:0000313" key="2">
    <source>
        <dbReference type="Proteomes" id="UP001163835"/>
    </source>
</evidence>
<reference evidence="1" key="1">
    <citation type="submission" date="2022-09" db="EMBL/GenBank/DDBJ databases">
        <title>A Global Phylogenomic Analysis of the Shiitake Genus Lentinula.</title>
        <authorList>
            <consortium name="DOE Joint Genome Institute"/>
            <person name="Sierra-Patev S."/>
            <person name="Min B."/>
            <person name="Naranjo-Ortiz M."/>
            <person name="Looney B."/>
            <person name="Konkel Z."/>
            <person name="Slot J.C."/>
            <person name="Sakamoto Y."/>
            <person name="Steenwyk J.L."/>
            <person name="Rokas A."/>
            <person name="Carro J."/>
            <person name="Camarero S."/>
            <person name="Ferreira P."/>
            <person name="Molpeceres G."/>
            <person name="Ruiz-Duenas F.J."/>
            <person name="Serrano A."/>
            <person name="Henrissat B."/>
            <person name="Drula E."/>
            <person name="Hughes K.W."/>
            <person name="Mata J.L."/>
            <person name="Ishikawa N.K."/>
            <person name="Vargas-Isla R."/>
            <person name="Ushijima S."/>
            <person name="Smith C.A."/>
            <person name="Ahrendt S."/>
            <person name="Andreopoulos W."/>
            <person name="He G."/>
            <person name="Labutti K."/>
            <person name="Lipzen A."/>
            <person name="Ng V."/>
            <person name="Riley R."/>
            <person name="Sandor L."/>
            <person name="Barry K."/>
            <person name="Martinez A.T."/>
            <person name="Xiao Y."/>
            <person name="Gibbons J.G."/>
            <person name="Terashima K."/>
            <person name="Grigoriev I.V."/>
            <person name="Hibbett D.S."/>
        </authorList>
    </citation>
    <scope>NUCLEOTIDE SEQUENCE</scope>
    <source>
        <strain evidence="1">TMI1499</strain>
    </source>
</reference>
<organism evidence="1 2">
    <name type="scientific">Lentinula aff. lateritia</name>
    <dbReference type="NCBI Taxonomy" id="2804960"/>
    <lineage>
        <taxon>Eukaryota</taxon>
        <taxon>Fungi</taxon>
        <taxon>Dikarya</taxon>
        <taxon>Basidiomycota</taxon>
        <taxon>Agaricomycotina</taxon>
        <taxon>Agaricomycetes</taxon>
        <taxon>Agaricomycetidae</taxon>
        <taxon>Agaricales</taxon>
        <taxon>Marasmiineae</taxon>
        <taxon>Omphalotaceae</taxon>
        <taxon>Lentinula</taxon>
    </lineage>
</organism>
<dbReference type="EMBL" id="MU795625">
    <property type="protein sequence ID" value="KAJ3805310.1"/>
    <property type="molecule type" value="Genomic_DNA"/>
</dbReference>
<evidence type="ECO:0000313" key="1">
    <source>
        <dbReference type="EMBL" id="KAJ3805310.1"/>
    </source>
</evidence>
<name>A0ACC1TKP4_9AGAR</name>
<keyword evidence="2" id="KW-1185">Reference proteome</keyword>
<gene>
    <name evidence="1" type="ORF">F5876DRAFT_81908</name>
</gene>
<dbReference type="Proteomes" id="UP001163835">
    <property type="component" value="Unassembled WGS sequence"/>
</dbReference>
<accession>A0ACC1TKP4</accession>
<protein>
    <submittedName>
        <fullName evidence="1">Uncharacterized protein</fullName>
    </submittedName>
</protein>